<accession>A0ABU9VDJ9</accession>
<keyword evidence="1" id="KW-1133">Transmembrane helix</keyword>
<dbReference type="Gene3D" id="3.30.530.20">
    <property type="match status" value="1"/>
</dbReference>
<dbReference type="CDD" id="cd07812">
    <property type="entry name" value="SRPBCC"/>
    <property type="match status" value="1"/>
</dbReference>
<reference evidence="2 3" key="1">
    <citation type="submission" date="2024-03" db="EMBL/GenBank/DDBJ databases">
        <title>Bacilli Hybrid Assemblies.</title>
        <authorList>
            <person name="Kovac J."/>
        </authorList>
    </citation>
    <scope>NUCLEOTIDE SEQUENCE [LARGE SCALE GENOMIC DNA]</scope>
    <source>
        <strain evidence="2 3">FSL R7-0666</strain>
    </source>
</reference>
<dbReference type="RefSeq" id="WP_343129141.1">
    <property type="nucleotide sequence ID" value="NZ_JBCITK010000001.1"/>
</dbReference>
<dbReference type="EMBL" id="JBCITK010000001">
    <property type="protein sequence ID" value="MEN0641976.1"/>
    <property type="molecule type" value="Genomic_DNA"/>
</dbReference>
<dbReference type="SUPFAM" id="SSF55961">
    <property type="entry name" value="Bet v1-like"/>
    <property type="match status" value="1"/>
</dbReference>
<organism evidence="2 3">
    <name type="scientific">Alkalicoccobacillus gibsonii</name>
    <dbReference type="NCBI Taxonomy" id="79881"/>
    <lineage>
        <taxon>Bacteria</taxon>
        <taxon>Bacillati</taxon>
        <taxon>Bacillota</taxon>
        <taxon>Bacilli</taxon>
        <taxon>Bacillales</taxon>
        <taxon>Bacillaceae</taxon>
        <taxon>Alkalicoccobacillus</taxon>
    </lineage>
</organism>
<feature type="transmembrane region" description="Helical" evidence="1">
    <location>
        <begin position="164"/>
        <end position="184"/>
    </location>
</feature>
<dbReference type="Proteomes" id="UP001418796">
    <property type="component" value="Unassembled WGS sequence"/>
</dbReference>
<dbReference type="InterPro" id="IPR023393">
    <property type="entry name" value="START-like_dom_sf"/>
</dbReference>
<keyword evidence="1" id="KW-0472">Membrane</keyword>
<dbReference type="InterPro" id="IPR025695">
    <property type="entry name" value="DoxX-like"/>
</dbReference>
<evidence type="ECO:0000313" key="2">
    <source>
        <dbReference type="EMBL" id="MEN0641976.1"/>
    </source>
</evidence>
<keyword evidence="1" id="KW-0812">Transmembrane</keyword>
<feature type="transmembrane region" description="Helical" evidence="1">
    <location>
        <begin position="204"/>
        <end position="233"/>
    </location>
</feature>
<dbReference type="Pfam" id="PF13781">
    <property type="entry name" value="DoxX_3"/>
    <property type="match status" value="1"/>
</dbReference>
<protein>
    <submittedName>
        <fullName evidence="2">DoxX-like family protein</fullName>
    </submittedName>
</protein>
<sequence>MKSKPIYVELPIKAPLEQVWQATQEPERHQQWDLRFSSITYLPKEAGEPQSFLYQTNIGLGLRIAGWGESVGDHEKDGSRTSSLRFGSDQKISLIREGRGYWKYEQQADTTTFLTQYDYDVRFGFVGRLVDRLCFRPLIGWATALSFDVLKRSIEKHESPHWQFIRFFLSMSMVLLFSFVWLYHGLVPKVLLKHPDEVMMIERALGISGNSAGFAVSLVGFLEIFIAAAWLFYKNKRHLFLIQILIFPLLMVSAIIVAPQFLGDPFNPVTFNGALLTLSVVGFHLSKDLPTASTCRRRRNK</sequence>
<gene>
    <name evidence="2" type="ORF">MKY91_02220</name>
</gene>
<name>A0ABU9VDJ9_9BACI</name>
<evidence type="ECO:0000313" key="3">
    <source>
        <dbReference type="Proteomes" id="UP001418796"/>
    </source>
</evidence>
<evidence type="ECO:0000256" key="1">
    <source>
        <dbReference type="SAM" id="Phobius"/>
    </source>
</evidence>
<comment type="caution">
    <text evidence="2">The sequence shown here is derived from an EMBL/GenBank/DDBJ whole genome shotgun (WGS) entry which is preliminary data.</text>
</comment>
<keyword evidence="3" id="KW-1185">Reference proteome</keyword>
<proteinExistence type="predicted"/>
<feature type="transmembrane region" description="Helical" evidence="1">
    <location>
        <begin position="240"/>
        <end position="263"/>
    </location>
</feature>
<feature type="transmembrane region" description="Helical" evidence="1">
    <location>
        <begin position="269"/>
        <end position="289"/>
    </location>
</feature>